<dbReference type="EMBL" id="MCGO01000079">
    <property type="protein sequence ID" value="ORY31126.1"/>
    <property type="molecule type" value="Genomic_DNA"/>
</dbReference>
<name>A0A1Y2B8V5_9FUNG</name>
<dbReference type="PANTHER" id="PTHR35897:SF1">
    <property type="entry name" value="METHYLTRANSFERASE AUSD"/>
    <property type="match status" value="1"/>
</dbReference>
<dbReference type="AlphaFoldDB" id="A0A1Y2B8V5"/>
<dbReference type="GO" id="GO:0016740">
    <property type="term" value="F:transferase activity"/>
    <property type="evidence" value="ECO:0007669"/>
    <property type="project" value="UniProtKB-KW"/>
</dbReference>
<evidence type="ECO:0000256" key="2">
    <source>
        <dbReference type="ARBA" id="ARBA00022679"/>
    </source>
</evidence>
<dbReference type="InterPro" id="IPR051654">
    <property type="entry name" value="Meroterpenoid_MTases"/>
</dbReference>
<proteinExistence type="inferred from homology"/>
<dbReference type="InterPro" id="IPR029063">
    <property type="entry name" value="SAM-dependent_MTases_sf"/>
</dbReference>
<keyword evidence="2" id="KW-0808">Transferase</keyword>
<evidence type="ECO:0000256" key="1">
    <source>
        <dbReference type="ARBA" id="ARBA00005179"/>
    </source>
</evidence>
<comment type="similarity">
    <text evidence="4">Belongs to the class I-like SAM-binding methyltransferase superfamily.</text>
</comment>
<dbReference type="STRING" id="329046.A0A1Y2B8V5"/>
<reference evidence="5 6" key="1">
    <citation type="submission" date="2016-07" db="EMBL/GenBank/DDBJ databases">
        <title>Pervasive Adenine N6-methylation of Active Genes in Fungi.</title>
        <authorList>
            <consortium name="DOE Joint Genome Institute"/>
            <person name="Mondo S.J."/>
            <person name="Dannebaum R.O."/>
            <person name="Kuo R.C."/>
            <person name="Labutti K."/>
            <person name="Haridas S."/>
            <person name="Kuo A."/>
            <person name="Salamov A."/>
            <person name="Ahrendt S.R."/>
            <person name="Lipzen A."/>
            <person name="Sullivan W."/>
            <person name="Andreopoulos W.B."/>
            <person name="Clum A."/>
            <person name="Lindquist E."/>
            <person name="Daum C."/>
            <person name="Ramamoorthy G.K."/>
            <person name="Gryganskyi A."/>
            <person name="Culley D."/>
            <person name="Magnuson J.K."/>
            <person name="James T.Y."/>
            <person name="O'Malley M.A."/>
            <person name="Stajich J.E."/>
            <person name="Spatafora J.W."/>
            <person name="Visel A."/>
            <person name="Grigoriev I.V."/>
        </authorList>
    </citation>
    <scope>NUCLEOTIDE SEQUENCE [LARGE SCALE GENOMIC DNA]</scope>
    <source>
        <strain evidence="5 6">JEL800</strain>
    </source>
</reference>
<keyword evidence="3" id="KW-0949">S-adenosyl-L-methionine</keyword>
<sequence length="257" mass="27979">MIANPPDLSWYTSYTNTTPSEAEDRIQTTYARTAPSHHVYKCIQNHQFATPRGCLHPLYDSLKPRFKAGESVLELGCCFGTDARRFVQDGVDVTKLVVSDLHDAYFRIGGEVLYSGDTALDGVGEWWGDLAVLGAAEKAGLKGRFGIVSAQAILHVLSKGQVAAFLRECLACLQSGGVLYGMCVGSRVEGEWGVVPTKGLEELGREVSPRYLHSRESLEGLLRGVGFSDVVVNAVERGEGEDGRVMAHLIFSGKREQ</sequence>
<organism evidence="5 6">
    <name type="scientific">Rhizoclosmatium globosum</name>
    <dbReference type="NCBI Taxonomy" id="329046"/>
    <lineage>
        <taxon>Eukaryota</taxon>
        <taxon>Fungi</taxon>
        <taxon>Fungi incertae sedis</taxon>
        <taxon>Chytridiomycota</taxon>
        <taxon>Chytridiomycota incertae sedis</taxon>
        <taxon>Chytridiomycetes</taxon>
        <taxon>Chytridiales</taxon>
        <taxon>Chytriomycetaceae</taxon>
        <taxon>Rhizoclosmatium</taxon>
    </lineage>
</organism>
<dbReference type="SUPFAM" id="SSF53335">
    <property type="entry name" value="S-adenosyl-L-methionine-dependent methyltransferases"/>
    <property type="match status" value="1"/>
</dbReference>
<comment type="caution">
    <text evidence="5">The sequence shown here is derived from an EMBL/GenBank/DDBJ whole genome shotgun (WGS) entry which is preliminary data.</text>
</comment>
<evidence type="ECO:0000313" key="5">
    <source>
        <dbReference type="EMBL" id="ORY31126.1"/>
    </source>
</evidence>
<dbReference type="PANTHER" id="PTHR35897">
    <property type="entry name" value="METHYLTRANSFERASE AUSD"/>
    <property type="match status" value="1"/>
</dbReference>
<evidence type="ECO:0008006" key="7">
    <source>
        <dbReference type="Google" id="ProtNLM"/>
    </source>
</evidence>
<dbReference type="Gene3D" id="3.40.50.150">
    <property type="entry name" value="Vaccinia Virus protein VP39"/>
    <property type="match status" value="1"/>
</dbReference>
<dbReference type="OrthoDB" id="2094832at2759"/>
<dbReference type="Proteomes" id="UP000193642">
    <property type="component" value="Unassembled WGS sequence"/>
</dbReference>
<keyword evidence="6" id="KW-1185">Reference proteome</keyword>
<gene>
    <name evidence="5" type="ORF">BCR33DRAFT_549910</name>
</gene>
<evidence type="ECO:0000313" key="6">
    <source>
        <dbReference type="Proteomes" id="UP000193642"/>
    </source>
</evidence>
<accession>A0A1Y2B8V5</accession>
<comment type="pathway">
    <text evidence="1">Secondary metabolite biosynthesis.</text>
</comment>
<protein>
    <recommendedName>
        <fullName evidence="7">Methyltransferase domain-containing protein</fullName>
    </recommendedName>
</protein>
<evidence type="ECO:0000256" key="4">
    <source>
        <dbReference type="ARBA" id="ARBA00038314"/>
    </source>
</evidence>
<evidence type="ECO:0000256" key="3">
    <source>
        <dbReference type="ARBA" id="ARBA00022691"/>
    </source>
</evidence>